<reference evidence="1" key="1">
    <citation type="journal article" date="2022" name="Int. J. Mol. Sci.">
        <title>Draft Genome of Tanacetum Coccineum: Genomic Comparison of Closely Related Tanacetum-Family Plants.</title>
        <authorList>
            <person name="Yamashiro T."/>
            <person name="Shiraishi A."/>
            <person name="Nakayama K."/>
            <person name="Satake H."/>
        </authorList>
    </citation>
    <scope>NUCLEOTIDE SEQUENCE</scope>
</reference>
<sequence length="122" mass="13701">MFTGGFRSLIAEVGACFMPNVELYSYASWLVLVQLYWLFSALMPPEFPIGRLKALKFSYLKANKAFCQPLMRDVCCLLRVSLSKKCRLAAKLEALGEQGDAVRALENMKEIVARDSVMLADL</sequence>
<comment type="caution">
    <text evidence="1">The sequence shown here is derived from an EMBL/GenBank/DDBJ whole genome shotgun (WGS) entry which is preliminary data.</text>
</comment>
<keyword evidence="2" id="KW-1185">Reference proteome</keyword>
<protein>
    <submittedName>
        <fullName evidence="1">Uncharacterized protein</fullName>
    </submittedName>
</protein>
<name>A0ABQ5FEP0_9ASTR</name>
<proteinExistence type="predicted"/>
<gene>
    <name evidence="1" type="ORF">Tco_1005072</name>
</gene>
<accession>A0ABQ5FEP0</accession>
<dbReference type="EMBL" id="BQNB010017296">
    <property type="protein sequence ID" value="GJT61539.1"/>
    <property type="molecule type" value="Genomic_DNA"/>
</dbReference>
<reference evidence="1" key="2">
    <citation type="submission" date="2022-01" db="EMBL/GenBank/DDBJ databases">
        <authorList>
            <person name="Yamashiro T."/>
            <person name="Shiraishi A."/>
            <person name="Satake H."/>
            <person name="Nakayama K."/>
        </authorList>
    </citation>
    <scope>NUCLEOTIDE SEQUENCE</scope>
</reference>
<evidence type="ECO:0000313" key="1">
    <source>
        <dbReference type="EMBL" id="GJT61539.1"/>
    </source>
</evidence>
<dbReference type="Proteomes" id="UP001151760">
    <property type="component" value="Unassembled WGS sequence"/>
</dbReference>
<evidence type="ECO:0000313" key="2">
    <source>
        <dbReference type="Proteomes" id="UP001151760"/>
    </source>
</evidence>
<organism evidence="1 2">
    <name type="scientific">Tanacetum coccineum</name>
    <dbReference type="NCBI Taxonomy" id="301880"/>
    <lineage>
        <taxon>Eukaryota</taxon>
        <taxon>Viridiplantae</taxon>
        <taxon>Streptophyta</taxon>
        <taxon>Embryophyta</taxon>
        <taxon>Tracheophyta</taxon>
        <taxon>Spermatophyta</taxon>
        <taxon>Magnoliopsida</taxon>
        <taxon>eudicotyledons</taxon>
        <taxon>Gunneridae</taxon>
        <taxon>Pentapetalae</taxon>
        <taxon>asterids</taxon>
        <taxon>campanulids</taxon>
        <taxon>Asterales</taxon>
        <taxon>Asteraceae</taxon>
        <taxon>Asteroideae</taxon>
        <taxon>Anthemideae</taxon>
        <taxon>Anthemidinae</taxon>
        <taxon>Tanacetum</taxon>
    </lineage>
</organism>